<evidence type="ECO:0000256" key="2">
    <source>
        <dbReference type="SAM" id="MobiDB-lite"/>
    </source>
</evidence>
<accession>A0A9N8L447</accession>
<reference evidence="3" key="1">
    <citation type="submission" date="2021-12" db="EMBL/GenBank/DDBJ databases">
        <authorList>
            <person name="King R."/>
        </authorList>
    </citation>
    <scope>NUCLEOTIDE SEQUENCE</scope>
</reference>
<protein>
    <submittedName>
        <fullName evidence="3">Uncharacterized protein</fullName>
    </submittedName>
</protein>
<gene>
    <name evidence="3" type="ORF">CINC_LOCUS5142</name>
</gene>
<name>A0A9N8L447_CHRIL</name>
<sequence>MSEQLVANELLAFLQQKLDVMDEVSAVQICATNFSEDDVAAAKQLLYRVLNKSDQMVSRRRDGTKRSIQDVITLLKATDPDDVPTFVARDLSKLPPVTFNHVDVTCLLKDIVSLKASLAEVQGKLEASQNDVAALRKEVNELRNSVNKTGSPARVSNVNTRRGACLLDTSAMTFASAVLSSLSPSAESAKCTDREPRCPAPAPAPRSTARTQQPSVQQVSISATAAPLKKPEQIGNRAEDDGFVKVLKRKHRKRANKNCYGKAPVEPQTKVRAAKPNTPVYLSRLHYTTRAEDIVDYVRQRLQYAPRVQLLESRRNVNFKAFVVRVPTCYLPAPRPGRKLLAARRGFPSLPRTNPDRAHKHLVQGSVTNIDLSFLFTKKKCFIISMYVSL</sequence>
<dbReference type="EMBL" id="LR824022">
    <property type="protein sequence ID" value="CAD0203492.1"/>
    <property type="molecule type" value="Genomic_DNA"/>
</dbReference>
<evidence type="ECO:0000256" key="1">
    <source>
        <dbReference type="SAM" id="Coils"/>
    </source>
</evidence>
<dbReference type="Proteomes" id="UP001154114">
    <property type="component" value="Chromosome 19"/>
</dbReference>
<feature type="compositionally biased region" description="Polar residues" evidence="2">
    <location>
        <begin position="211"/>
        <end position="223"/>
    </location>
</feature>
<organism evidence="3 4">
    <name type="scientific">Chrysodeixis includens</name>
    <name type="common">Soybean looper</name>
    <name type="synonym">Pseudoplusia includens</name>
    <dbReference type="NCBI Taxonomy" id="689277"/>
    <lineage>
        <taxon>Eukaryota</taxon>
        <taxon>Metazoa</taxon>
        <taxon>Ecdysozoa</taxon>
        <taxon>Arthropoda</taxon>
        <taxon>Hexapoda</taxon>
        <taxon>Insecta</taxon>
        <taxon>Pterygota</taxon>
        <taxon>Neoptera</taxon>
        <taxon>Endopterygota</taxon>
        <taxon>Lepidoptera</taxon>
        <taxon>Glossata</taxon>
        <taxon>Ditrysia</taxon>
        <taxon>Noctuoidea</taxon>
        <taxon>Noctuidae</taxon>
        <taxon>Plusiinae</taxon>
        <taxon>Chrysodeixis</taxon>
    </lineage>
</organism>
<dbReference type="AlphaFoldDB" id="A0A9N8L447"/>
<keyword evidence="4" id="KW-1185">Reference proteome</keyword>
<evidence type="ECO:0000313" key="3">
    <source>
        <dbReference type="EMBL" id="CAD0203492.1"/>
    </source>
</evidence>
<dbReference type="OrthoDB" id="7362285at2759"/>
<feature type="coiled-coil region" evidence="1">
    <location>
        <begin position="111"/>
        <end position="145"/>
    </location>
</feature>
<keyword evidence="1" id="KW-0175">Coiled coil</keyword>
<evidence type="ECO:0000313" key="4">
    <source>
        <dbReference type="Proteomes" id="UP001154114"/>
    </source>
</evidence>
<proteinExistence type="predicted"/>
<feature type="region of interest" description="Disordered" evidence="2">
    <location>
        <begin position="188"/>
        <end position="229"/>
    </location>
</feature>